<dbReference type="EMBL" id="JAQIZT010000010">
    <property type="protein sequence ID" value="KAJ6982427.1"/>
    <property type="molecule type" value="Genomic_DNA"/>
</dbReference>
<evidence type="ECO:0000313" key="3">
    <source>
        <dbReference type="Proteomes" id="UP001164929"/>
    </source>
</evidence>
<comment type="caution">
    <text evidence="2">The sequence shown here is derived from an EMBL/GenBank/DDBJ whole genome shotgun (WGS) entry which is preliminary data.</text>
</comment>
<sequence>MHLSYLLYPFLFPCMLNHDYGISIFSNI</sequence>
<evidence type="ECO:0000313" key="1">
    <source>
        <dbReference type="EMBL" id="KAJ6982427.1"/>
    </source>
</evidence>
<dbReference type="AlphaFoldDB" id="A0AAD6QH92"/>
<dbReference type="EMBL" id="JAQIZT010000007">
    <property type="protein sequence ID" value="KAJ6990374.1"/>
    <property type="molecule type" value="Genomic_DNA"/>
</dbReference>
<gene>
    <name evidence="2" type="ORF">NC653_018807</name>
    <name evidence="1" type="ORF">NC653_025514</name>
</gene>
<keyword evidence="3" id="KW-1185">Reference proteome</keyword>
<protein>
    <submittedName>
        <fullName evidence="2">Uncharacterized protein</fullName>
    </submittedName>
</protein>
<proteinExistence type="predicted"/>
<reference evidence="2" key="1">
    <citation type="journal article" date="2023" name="Mol. Ecol. Resour.">
        <title>Chromosome-level genome assembly of a triploid poplar Populus alba 'Berolinensis'.</title>
        <authorList>
            <person name="Chen S."/>
            <person name="Yu Y."/>
            <person name="Wang X."/>
            <person name="Wang S."/>
            <person name="Zhang T."/>
            <person name="Zhou Y."/>
            <person name="He R."/>
            <person name="Meng N."/>
            <person name="Wang Y."/>
            <person name="Liu W."/>
            <person name="Liu Z."/>
            <person name="Liu J."/>
            <person name="Guo Q."/>
            <person name="Huang H."/>
            <person name="Sederoff R.R."/>
            <person name="Wang G."/>
            <person name="Qu G."/>
            <person name="Chen S."/>
        </authorList>
    </citation>
    <scope>NUCLEOTIDE SEQUENCE</scope>
    <source>
        <strain evidence="2">SC-2020</strain>
    </source>
</reference>
<accession>A0AAD6QH92</accession>
<name>A0AAD6QH92_9ROSI</name>
<organism evidence="2 3">
    <name type="scientific">Populus alba x Populus x berolinensis</name>
    <dbReference type="NCBI Taxonomy" id="444605"/>
    <lineage>
        <taxon>Eukaryota</taxon>
        <taxon>Viridiplantae</taxon>
        <taxon>Streptophyta</taxon>
        <taxon>Embryophyta</taxon>
        <taxon>Tracheophyta</taxon>
        <taxon>Spermatophyta</taxon>
        <taxon>Magnoliopsida</taxon>
        <taxon>eudicotyledons</taxon>
        <taxon>Gunneridae</taxon>
        <taxon>Pentapetalae</taxon>
        <taxon>rosids</taxon>
        <taxon>fabids</taxon>
        <taxon>Malpighiales</taxon>
        <taxon>Salicaceae</taxon>
        <taxon>Saliceae</taxon>
        <taxon>Populus</taxon>
    </lineage>
</organism>
<dbReference type="Proteomes" id="UP001164929">
    <property type="component" value="Chromosome 7"/>
</dbReference>
<evidence type="ECO:0000313" key="2">
    <source>
        <dbReference type="EMBL" id="KAJ6990374.1"/>
    </source>
</evidence>
<dbReference type="Proteomes" id="UP001164929">
    <property type="component" value="Chromosome 10"/>
</dbReference>